<feature type="non-terminal residue" evidence="1">
    <location>
        <position position="197"/>
    </location>
</feature>
<sequence>MNISLETKVLTTSSDPLLNTIFDNNQIIMKFKPHYNQEEKIELILLICKKLLTKRAKAKRLIKKHKNNPVELAYFSSKSNVLKVLANSTYGETGYLYSSFYRKTIVSSVTAFSCEILKKVISFLELQQCCIIYDDTDSVFFMIPKQYFFKIGQSYSQNKQLYHQKSIEKSISYIKQIKDTVNEYICQVNDSSYIEIV</sequence>
<dbReference type="EMBL" id="CAJVPU010010276">
    <property type="protein sequence ID" value="CAG8604147.1"/>
    <property type="molecule type" value="Genomic_DNA"/>
</dbReference>
<protein>
    <submittedName>
        <fullName evidence="1">1888_t:CDS:1</fullName>
    </submittedName>
</protein>
<dbReference type="Proteomes" id="UP000789702">
    <property type="component" value="Unassembled WGS sequence"/>
</dbReference>
<organism evidence="1 2">
    <name type="scientific">Dentiscutata heterogama</name>
    <dbReference type="NCBI Taxonomy" id="1316150"/>
    <lineage>
        <taxon>Eukaryota</taxon>
        <taxon>Fungi</taxon>
        <taxon>Fungi incertae sedis</taxon>
        <taxon>Mucoromycota</taxon>
        <taxon>Glomeromycotina</taxon>
        <taxon>Glomeromycetes</taxon>
        <taxon>Diversisporales</taxon>
        <taxon>Gigasporaceae</taxon>
        <taxon>Dentiscutata</taxon>
    </lineage>
</organism>
<accession>A0ACA9MPQ2</accession>
<evidence type="ECO:0000313" key="1">
    <source>
        <dbReference type="EMBL" id="CAG8604147.1"/>
    </source>
</evidence>
<proteinExistence type="predicted"/>
<gene>
    <name evidence="1" type="ORF">DHETER_LOCUS7373</name>
</gene>
<keyword evidence="2" id="KW-1185">Reference proteome</keyword>
<name>A0ACA9MPQ2_9GLOM</name>
<reference evidence="1" key="1">
    <citation type="submission" date="2021-06" db="EMBL/GenBank/DDBJ databases">
        <authorList>
            <person name="Kallberg Y."/>
            <person name="Tangrot J."/>
            <person name="Rosling A."/>
        </authorList>
    </citation>
    <scope>NUCLEOTIDE SEQUENCE</scope>
    <source>
        <strain evidence="1">IL203A</strain>
    </source>
</reference>
<comment type="caution">
    <text evidence="1">The sequence shown here is derived from an EMBL/GenBank/DDBJ whole genome shotgun (WGS) entry which is preliminary data.</text>
</comment>
<evidence type="ECO:0000313" key="2">
    <source>
        <dbReference type="Proteomes" id="UP000789702"/>
    </source>
</evidence>